<protein>
    <submittedName>
        <fullName evidence="2">DUF2778 domain-containing protein</fullName>
    </submittedName>
</protein>
<gene>
    <name evidence="2" type="ORF">JAO75_20965</name>
</gene>
<evidence type="ECO:0000259" key="1">
    <source>
        <dbReference type="Pfam" id="PF10908"/>
    </source>
</evidence>
<feature type="domain" description="Tlde1" evidence="1">
    <location>
        <begin position="235"/>
        <end position="338"/>
    </location>
</feature>
<dbReference type="InterPro" id="IPR021225">
    <property type="entry name" value="Tlde1_dom"/>
</dbReference>
<accession>A0ABS0Y761</accession>
<evidence type="ECO:0000313" key="2">
    <source>
        <dbReference type="EMBL" id="MBJ6127875.1"/>
    </source>
</evidence>
<organism evidence="2 3">
    <name type="scientific">Microvirga splendida</name>
    <dbReference type="NCBI Taxonomy" id="2795727"/>
    <lineage>
        <taxon>Bacteria</taxon>
        <taxon>Pseudomonadati</taxon>
        <taxon>Pseudomonadota</taxon>
        <taxon>Alphaproteobacteria</taxon>
        <taxon>Hyphomicrobiales</taxon>
        <taxon>Methylobacteriaceae</taxon>
        <taxon>Microvirga</taxon>
    </lineage>
</organism>
<comment type="caution">
    <text evidence="2">The sequence shown here is derived from an EMBL/GenBank/DDBJ whole genome shotgun (WGS) entry which is preliminary data.</text>
</comment>
<sequence length="363" mass="38129">MAHKPYSSLRRAPLRRTRSLIPTALLVAISLSPVALFVDFEQSTGTAPEAPVARTVERAAPEPVKTALSLDAALINPNPTLAPGALAFRQEAPVAPGFRSSVQQPVPDPAPPVEVAQAVIPVPVIAPLPVPRPADLIARKPAAARQMASAPAAMTPRAAVSPAVAPADNRNFFEKLFGIRPASPPDAALSYAALDRGTGSIAPTARFGSGGNLASPGTAVYDISAQVVHMPNGEKLEAHSGLGDMMDNPRYVNVRMKGSTPPGTYILTEREALFHGVRAIRMNPVGGSAAIYGRDGILAHTYLLGARGDSNGCVSFKDYDKFLQAYLRGEVKRLVVTAGRGQDLLPPMAGNRTAQPRRIASAI</sequence>
<dbReference type="Pfam" id="PF10908">
    <property type="entry name" value="Tlde1_dom"/>
    <property type="match status" value="1"/>
</dbReference>
<dbReference type="Proteomes" id="UP000620670">
    <property type="component" value="Unassembled WGS sequence"/>
</dbReference>
<keyword evidence="3" id="KW-1185">Reference proteome</keyword>
<reference evidence="3" key="1">
    <citation type="submission" date="2020-12" db="EMBL/GenBank/DDBJ databases">
        <title>Hymenobacter sp.</title>
        <authorList>
            <person name="Kim M.K."/>
        </authorList>
    </citation>
    <scope>NUCLEOTIDE SEQUENCE [LARGE SCALE GENOMIC DNA]</scope>
    <source>
        <strain evidence="3">BT325</strain>
    </source>
</reference>
<dbReference type="EMBL" id="JAELXT010000033">
    <property type="protein sequence ID" value="MBJ6127875.1"/>
    <property type="molecule type" value="Genomic_DNA"/>
</dbReference>
<name>A0ABS0Y761_9HYPH</name>
<evidence type="ECO:0000313" key="3">
    <source>
        <dbReference type="Proteomes" id="UP000620670"/>
    </source>
</evidence>
<proteinExistence type="predicted"/>
<dbReference type="RefSeq" id="WP_199051093.1">
    <property type="nucleotide sequence ID" value="NZ_JAELXT010000033.1"/>
</dbReference>